<dbReference type="AlphaFoldDB" id="A0AAV6GDH3"/>
<evidence type="ECO:0000313" key="3">
    <source>
        <dbReference type="Proteomes" id="UP000823561"/>
    </source>
</evidence>
<organism evidence="2 3">
    <name type="scientific">Alosa alosa</name>
    <name type="common">allis shad</name>
    <dbReference type="NCBI Taxonomy" id="278164"/>
    <lineage>
        <taxon>Eukaryota</taxon>
        <taxon>Metazoa</taxon>
        <taxon>Chordata</taxon>
        <taxon>Craniata</taxon>
        <taxon>Vertebrata</taxon>
        <taxon>Euteleostomi</taxon>
        <taxon>Actinopterygii</taxon>
        <taxon>Neopterygii</taxon>
        <taxon>Teleostei</taxon>
        <taxon>Clupei</taxon>
        <taxon>Clupeiformes</taxon>
        <taxon>Clupeoidei</taxon>
        <taxon>Clupeidae</taxon>
        <taxon>Alosa</taxon>
    </lineage>
</organism>
<evidence type="ECO:0000313" key="2">
    <source>
        <dbReference type="EMBL" id="KAG5273000.1"/>
    </source>
</evidence>
<keyword evidence="3" id="KW-1185">Reference proteome</keyword>
<feature type="region of interest" description="Disordered" evidence="1">
    <location>
        <begin position="212"/>
        <end position="236"/>
    </location>
</feature>
<feature type="compositionally biased region" description="Basic and acidic residues" evidence="1">
    <location>
        <begin position="270"/>
        <end position="282"/>
    </location>
</feature>
<proteinExistence type="predicted"/>
<comment type="caution">
    <text evidence="2">The sequence shown here is derived from an EMBL/GenBank/DDBJ whole genome shotgun (WGS) entry which is preliminary data.</text>
</comment>
<protein>
    <submittedName>
        <fullName evidence="2">Uncharacterized protein</fullName>
    </submittedName>
</protein>
<dbReference type="EMBL" id="JADWDJ010000012">
    <property type="protein sequence ID" value="KAG5273000.1"/>
    <property type="molecule type" value="Genomic_DNA"/>
</dbReference>
<accession>A0AAV6GDH3</accession>
<dbReference type="Proteomes" id="UP000823561">
    <property type="component" value="Chromosome 12"/>
</dbReference>
<reference evidence="2" key="1">
    <citation type="submission" date="2020-10" db="EMBL/GenBank/DDBJ databases">
        <title>Chromosome-scale genome assembly of the Allis shad, Alosa alosa.</title>
        <authorList>
            <person name="Margot Z."/>
            <person name="Christophe K."/>
            <person name="Cabau C."/>
            <person name="Louis A."/>
            <person name="Berthelot C."/>
            <person name="Parey E."/>
            <person name="Roest Crollius H."/>
            <person name="Montfort J."/>
            <person name="Robinson-Rechavi M."/>
            <person name="Bucao C."/>
            <person name="Bouchez O."/>
            <person name="Gislard M."/>
            <person name="Lluch J."/>
            <person name="Milhes M."/>
            <person name="Lampietro C."/>
            <person name="Lopez Roques C."/>
            <person name="Donnadieu C."/>
            <person name="Braasch I."/>
            <person name="Desvignes T."/>
            <person name="Postlethwait J."/>
            <person name="Bobe J."/>
            <person name="Guiguen Y."/>
        </authorList>
    </citation>
    <scope>NUCLEOTIDE SEQUENCE</scope>
    <source>
        <strain evidence="2">M-15738</strain>
        <tissue evidence="2">Blood</tissue>
    </source>
</reference>
<gene>
    <name evidence="2" type="ORF">AALO_G00171630</name>
</gene>
<sequence length="382" mass="43023">MKCFMVAQRNVTIFSQGRGAKGTKMTSPSFYKRKVVVPYLVMKTQFSLLSFSPKVHQKIIDPSLLEEPKAMAFLYTDLYEEALGTKKKEEDTVSMTSEKSFHSKESESDSNCYLEKFVLKDETPLVEMAEATTGAAKTDGFRMWSEEMFELAKLNQIGKEPENDPEDDVTDFFRNSASSSPCEVVEQPNLSLEENVDIKCRQVIFEDEIVQRHRKESKSEEAPGSTQVNLNKHKSQEKITSLEKALEGTKMTEKLIIDKISLEDDMHDITNTKESTGKDALESPKTSRAPEMPLTLAEQQATSLSPRCVLGLSSLEPTETEEDVREGGVKEEWIEGDRREVETAFYTEEERYLRTLSVTGEDTNVPPANDSNEFSSDPVAAS</sequence>
<name>A0AAV6GDH3_9TELE</name>
<feature type="region of interest" description="Disordered" evidence="1">
    <location>
        <begin position="270"/>
        <end position="292"/>
    </location>
</feature>
<feature type="region of interest" description="Disordered" evidence="1">
    <location>
        <begin position="355"/>
        <end position="382"/>
    </location>
</feature>
<evidence type="ECO:0000256" key="1">
    <source>
        <dbReference type="SAM" id="MobiDB-lite"/>
    </source>
</evidence>